<feature type="domain" description="PpiC" evidence="11">
    <location>
        <begin position="191"/>
        <end position="289"/>
    </location>
</feature>
<feature type="signal peptide" evidence="10">
    <location>
        <begin position="1"/>
        <end position="37"/>
    </location>
</feature>
<proteinExistence type="predicted"/>
<dbReference type="InterPro" id="IPR050280">
    <property type="entry name" value="OMP_Chaperone_SurA"/>
</dbReference>
<keyword evidence="6 9" id="KW-0413">Isomerase</keyword>
<comment type="caution">
    <text evidence="12">The sequence shown here is derived from an EMBL/GenBank/DDBJ whole genome shotgun (WGS) entry which is preliminary data.</text>
</comment>
<evidence type="ECO:0000256" key="6">
    <source>
        <dbReference type="ARBA" id="ARBA00023235"/>
    </source>
</evidence>
<evidence type="ECO:0000313" key="12">
    <source>
        <dbReference type="EMBL" id="OYQ37706.1"/>
    </source>
</evidence>
<dbReference type="InterPro" id="IPR046357">
    <property type="entry name" value="PPIase_dom_sf"/>
</dbReference>
<dbReference type="Pfam" id="PF00639">
    <property type="entry name" value="Rotamase"/>
    <property type="match status" value="1"/>
</dbReference>
<evidence type="ECO:0000256" key="2">
    <source>
        <dbReference type="ARBA" id="ARBA00022729"/>
    </source>
</evidence>
<dbReference type="PANTHER" id="PTHR47637:SF1">
    <property type="entry name" value="CHAPERONE SURA"/>
    <property type="match status" value="1"/>
</dbReference>
<dbReference type="Proteomes" id="UP000216998">
    <property type="component" value="Unassembled WGS sequence"/>
</dbReference>
<evidence type="ECO:0000256" key="10">
    <source>
        <dbReference type="SAM" id="SignalP"/>
    </source>
</evidence>
<sequence>MTQNVTRPTMKSLARNALLGATALSIALLSSPTPVLAQGAIGAQGQLGRIAAIVNEEPITVADVEGRLQLAIVSSGLPDNAETRQRLLPQVIRLLTDEALQIQEARERNLSVTEDELTQDLEAAAQRNRMDIEQLKAALAQAGVPWTTMRQQMLAQIAWSKVVQRVVRQQVNVPDSEVNAYIERVRANAGKPEYQVAEIFLTVDSNTSEAEVQRLGERLVDQIGRGANFSAVARQFSQSAGAANGGDLGWIQQGQLEDNLDRALQQMQKGQFSRPIRGAAGYHILWLRDQRIVAAGDPKNIQVAIRQFVVPIAGTDQAQQDAAFNIAKQVSEQARGCEALEQATQQVPGAQVFTQPLTRLGDVPQQIADLVGALGVGQSTAPLITDRGAMLLMVCDRVVPEGSLPPPDQVRNMLYQERMDLQQRRYLRDLRRNATIETRM</sequence>
<organism evidence="12 13">
    <name type="scientific">Niveispirillum lacus</name>
    <dbReference type="NCBI Taxonomy" id="1981099"/>
    <lineage>
        <taxon>Bacteria</taxon>
        <taxon>Pseudomonadati</taxon>
        <taxon>Pseudomonadota</taxon>
        <taxon>Alphaproteobacteria</taxon>
        <taxon>Rhodospirillales</taxon>
        <taxon>Azospirillaceae</taxon>
        <taxon>Niveispirillum</taxon>
    </lineage>
</organism>
<dbReference type="InterPro" id="IPR000297">
    <property type="entry name" value="PPIase_PpiC"/>
</dbReference>
<dbReference type="RefSeq" id="WP_094452694.1">
    <property type="nucleotide sequence ID" value="NZ_NOXU01000011.1"/>
</dbReference>
<keyword evidence="2 10" id="KW-0732">Signal</keyword>
<evidence type="ECO:0000256" key="4">
    <source>
        <dbReference type="ARBA" id="ARBA00023110"/>
    </source>
</evidence>
<evidence type="ECO:0000256" key="1">
    <source>
        <dbReference type="ARBA" id="ARBA00018370"/>
    </source>
</evidence>
<dbReference type="InterPro" id="IPR015391">
    <property type="entry name" value="SurA_N"/>
</dbReference>
<keyword evidence="5" id="KW-0143">Chaperone</keyword>
<dbReference type="GO" id="GO:0003755">
    <property type="term" value="F:peptidyl-prolyl cis-trans isomerase activity"/>
    <property type="evidence" value="ECO:0007669"/>
    <property type="project" value="UniProtKB-KW"/>
</dbReference>
<dbReference type="SUPFAM" id="SSF54534">
    <property type="entry name" value="FKBP-like"/>
    <property type="match status" value="2"/>
</dbReference>
<name>A0A255Z8D0_9PROT</name>
<dbReference type="PROSITE" id="PS50198">
    <property type="entry name" value="PPIC_PPIASE_2"/>
    <property type="match status" value="1"/>
</dbReference>
<gene>
    <name evidence="12" type="ORF">CHU95_00635</name>
</gene>
<dbReference type="OrthoDB" id="9791746at2"/>
<evidence type="ECO:0000259" key="11">
    <source>
        <dbReference type="PROSITE" id="PS50198"/>
    </source>
</evidence>
<dbReference type="Gene3D" id="1.10.4030.10">
    <property type="entry name" value="Porin chaperone SurA, peptide-binding domain"/>
    <property type="match status" value="1"/>
</dbReference>
<dbReference type="PANTHER" id="PTHR47637">
    <property type="entry name" value="CHAPERONE SURA"/>
    <property type="match status" value="1"/>
</dbReference>
<dbReference type="AlphaFoldDB" id="A0A255Z8D0"/>
<evidence type="ECO:0000256" key="5">
    <source>
        <dbReference type="ARBA" id="ARBA00023186"/>
    </source>
</evidence>
<dbReference type="SUPFAM" id="SSF109998">
    <property type="entry name" value="Triger factor/SurA peptide-binding domain-like"/>
    <property type="match status" value="1"/>
</dbReference>
<dbReference type="Gene3D" id="3.10.50.40">
    <property type="match status" value="1"/>
</dbReference>
<keyword evidence="4 9" id="KW-0697">Rotamase</keyword>
<feature type="chain" id="PRO_5012174587" description="Parvulin-like PPIase" evidence="10">
    <location>
        <begin position="38"/>
        <end position="440"/>
    </location>
</feature>
<keyword evidence="13" id="KW-1185">Reference proteome</keyword>
<evidence type="ECO:0000256" key="8">
    <source>
        <dbReference type="ARBA" id="ARBA00031484"/>
    </source>
</evidence>
<evidence type="ECO:0000256" key="9">
    <source>
        <dbReference type="PROSITE-ProRule" id="PRU00278"/>
    </source>
</evidence>
<accession>A0A255Z8D0</accession>
<evidence type="ECO:0000256" key="3">
    <source>
        <dbReference type="ARBA" id="ARBA00022764"/>
    </source>
</evidence>
<evidence type="ECO:0000313" key="13">
    <source>
        <dbReference type="Proteomes" id="UP000216998"/>
    </source>
</evidence>
<keyword evidence="3" id="KW-0574">Periplasm</keyword>
<dbReference type="Pfam" id="PF09312">
    <property type="entry name" value="SurA_N"/>
    <property type="match status" value="1"/>
</dbReference>
<protein>
    <recommendedName>
        <fullName evidence="1">Parvulin-like PPIase</fullName>
    </recommendedName>
    <alternativeName>
        <fullName evidence="7">Peptidyl-prolyl cis-trans isomerase plp</fullName>
    </alternativeName>
    <alternativeName>
        <fullName evidence="8">Rotamase plp</fullName>
    </alternativeName>
</protein>
<dbReference type="EMBL" id="NOXU01000011">
    <property type="protein sequence ID" value="OYQ37706.1"/>
    <property type="molecule type" value="Genomic_DNA"/>
</dbReference>
<dbReference type="InterPro" id="IPR027304">
    <property type="entry name" value="Trigger_fact/SurA_dom_sf"/>
</dbReference>
<evidence type="ECO:0000256" key="7">
    <source>
        <dbReference type="ARBA" id="ARBA00030642"/>
    </source>
</evidence>
<reference evidence="12 13" key="1">
    <citation type="submission" date="2017-07" db="EMBL/GenBank/DDBJ databases">
        <title>Niveispirillum cyanobacteriorum sp. nov., isolated from cyanobacterial aggregates in a eutrophic lake.</title>
        <authorList>
            <person name="Cai H."/>
        </authorList>
    </citation>
    <scope>NUCLEOTIDE SEQUENCE [LARGE SCALE GENOMIC DNA]</scope>
    <source>
        <strain evidence="13">TH1-14</strain>
    </source>
</reference>